<comment type="caution">
    <text evidence="5">The sequence shown here is derived from an EMBL/GenBank/DDBJ whole genome shotgun (WGS) entry which is preliminary data.</text>
</comment>
<sequence length="449" mass="51858">MTVKSINAAFIEQELQWFQDLIMLRGKITFERSASETAITNLPLPSADKYPCPYTDLIKKHSMRMEERLILILALIPHIKPSLLDLLYMKNELYDIPFTEFGGVRNENFKGYLPTGETALFLLAGHDLGKRFDLLHLLDKEHYLRKHDIINLEKKSSNAPMASGLLSVTPEYLFYCTTGEKYKPDFNADFPAKRITTSQEWSDLVLPGNLLQGLEEIKDYIEHGKDLKNNFSFGKKIKPGFKVLFTGPPGTGKTLTASLLGKQFNMDVYKVDLSMVVSKYVGETEKNLSRIFDLAESKDWILFFDEADALFGKRSNTSDSHDRYANQEVSFLLQRMEDYDGLVILCSNFKKNIDEAFFRRFQLILDFEIPDVYLRHQLWEKSTTSDFTYDEDINIDLLAEQHELSAASIINVLHYCILKCMRRKDKLIRWQDIQAGLKMEKMKEGKSIV</sequence>
<dbReference type="PANTHER" id="PTHR23073">
    <property type="entry name" value="26S PROTEASOME REGULATORY SUBUNIT"/>
    <property type="match status" value="1"/>
</dbReference>
<evidence type="ECO:0000256" key="3">
    <source>
        <dbReference type="ARBA" id="ARBA00022840"/>
    </source>
</evidence>
<dbReference type="GO" id="GO:0005524">
    <property type="term" value="F:ATP binding"/>
    <property type="evidence" value="ECO:0007669"/>
    <property type="project" value="UniProtKB-KW"/>
</dbReference>
<reference evidence="5 6" key="1">
    <citation type="submission" date="2018-08" db="EMBL/GenBank/DDBJ databases">
        <title>Pallidiluteibacterium maritimus gen. nov., sp. nov., isolated from coastal sediment.</title>
        <authorList>
            <person name="Zhou L.Y."/>
        </authorList>
    </citation>
    <scope>NUCLEOTIDE SEQUENCE [LARGE SCALE GENOMIC DNA]</scope>
    <source>
        <strain evidence="5 6">XSD2</strain>
    </source>
</reference>
<evidence type="ECO:0000313" key="6">
    <source>
        <dbReference type="Proteomes" id="UP000265926"/>
    </source>
</evidence>
<dbReference type="OrthoDB" id="7438987at2"/>
<gene>
    <name evidence="5" type="ORF">D1614_00785</name>
</gene>
<dbReference type="Pfam" id="PF00004">
    <property type="entry name" value="AAA"/>
    <property type="match status" value="1"/>
</dbReference>
<proteinExistence type="inferred from homology"/>
<accession>A0A399T692</accession>
<keyword evidence="2" id="KW-0547">Nucleotide-binding</keyword>
<evidence type="ECO:0000256" key="1">
    <source>
        <dbReference type="ARBA" id="ARBA00006914"/>
    </source>
</evidence>
<dbReference type="InterPro" id="IPR003593">
    <property type="entry name" value="AAA+_ATPase"/>
</dbReference>
<evidence type="ECO:0000256" key="2">
    <source>
        <dbReference type="ARBA" id="ARBA00022741"/>
    </source>
</evidence>
<dbReference type="EMBL" id="QWGR01000001">
    <property type="protein sequence ID" value="RIJ50504.1"/>
    <property type="molecule type" value="Genomic_DNA"/>
</dbReference>
<dbReference type="InterPro" id="IPR003959">
    <property type="entry name" value="ATPase_AAA_core"/>
</dbReference>
<dbReference type="GO" id="GO:0016887">
    <property type="term" value="F:ATP hydrolysis activity"/>
    <property type="evidence" value="ECO:0007669"/>
    <property type="project" value="InterPro"/>
</dbReference>
<dbReference type="Proteomes" id="UP000265926">
    <property type="component" value="Unassembled WGS sequence"/>
</dbReference>
<dbReference type="SUPFAM" id="SSF52540">
    <property type="entry name" value="P-loop containing nucleoside triphosphate hydrolases"/>
    <property type="match status" value="1"/>
</dbReference>
<dbReference type="AlphaFoldDB" id="A0A399T692"/>
<protein>
    <submittedName>
        <fullName evidence="5">ATP-binding protein</fullName>
    </submittedName>
</protein>
<comment type="similarity">
    <text evidence="1">Belongs to the AAA ATPase family.</text>
</comment>
<evidence type="ECO:0000259" key="4">
    <source>
        <dbReference type="SMART" id="SM00382"/>
    </source>
</evidence>
<evidence type="ECO:0000313" key="5">
    <source>
        <dbReference type="EMBL" id="RIJ50504.1"/>
    </source>
</evidence>
<dbReference type="CDD" id="cd19481">
    <property type="entry name" value="RecA-like_protease"/>
    <property type="match status" value="1"/>
</dbReference>
<name>A0A399T692_9BACT</name>
<dbReference type="Gene3D" id="3.40.50.300">
    <property type="entry name" value="P-loop containing nucleotide triphosphate hydrolases"/>
    <property type="match status" value="1"/>
</dbReference>
<dbReference type="InterPro" id="IPR050221">
    <property type="entry name" value="26S_Proteasome_ATPase"/>
</dbReference>
<keyword evidence="6" id="KW-1185">Reference proteome</keyword>
<dbReference type="RefSeq" id="WP_119435974.1">
    <property type="nucleotide sequence ID" value="NZ_QWGR01000001.1"/>
</dbReference>
<dbReference type="InterPro" id="IPR027417">
    <property type="entry name" value="P-loop_NTPase"/>
</dbReference>
<feature type="domain" description="AAA+ ATPase" evidence="4">
    <location>
        <begin position="239"/>
        <end position="371"/>
    </location>
</feature>
<keyword evidence="3 5" id="KW-0067">ATP-binding</keyword>
<dbReference type="SMART" id="SM00382">
    <property type="entry name" value="AAA"/>
    <property type="match status" value="1"/>
</dbReference>
<organism evidence="5 6">
    <name type="scientific">Maribellus luteus</name>
    <dbReference type="NCBI Taxonomy" id="2305463"/>
    <lineage>
        <taxon>Bacteria</taxon>
        <taxon>Pseudomonadati</taxon>
        <taxon>Bacteroidota</taxon>
        <taxon>Bacteroidia</taxon>
        <taxon>Marinilabiliales</taxon>
        <taxon>Prolixibacteraceae</taxon>
        <taxon>Maribellus</taxon>
    </lineage>
</organism>